<reference evidence="12" key="1">
    <citation type="submission" date="2020-10" db="EMBL/GenBank/DDBJ databases">
        <title>Chromosome-scale genome assembly of the Allis shad, Alosa alosa.</title>
        <authorList>
            <person name="Margot Z."/>
            <person name="Christophe K."/>
            <person name="Cabau C."/>
            <person name="Louis A."/>
            <person name="Berthelot C."/>
            <person name="Parey E."/>
            <person name="Roest Crollius H."/>
            <person name="Montfort J."/>
            <person name="Robinson-Rechavi M."/>
            <person name="Bucao C."/>
            <person name="Bouchez O."/>
            <person name="Gislard M."/>
            <person name="Lluch J."/>
            <person name="Milhes M."/>
            <person name="Lampietro C."/>
            <person name="Lopez Roques C."/>
            <person name="Donnadieu C."/>
            <person name="Braasch I."/>
            <person name="Desvignes T."/>
            <person name="Postlethwait J."/>
            <person name="Bobe J."/>
            <person name="Guiguen Y."/>
        </authorList>
    </citation>
    <scope>NUCLEOTIDE SEQUENCE</scope>
    <source>
        <strain evidence="12">M-15738</strain>
        <tissue evidence="12">Blood</tissue>
    </source>
</reference>
<evidence type="ECO:0000256" key="9">
    <source>
        <dbReference type="PROSITE-ProRule" id="PRU00309"/>
    </source>
</evidence>
<dbReference type="SMART" id="SM00355">
    <property type="entry name" value="ZnF_C2H2"/>
    <property type="match status" value="4"/>
</dbReference>
<dbReference type="FunFam" id="3.30.160.60:FF:000902">
    <property type="entry name" value="Zinc finger protein 445"/>
    <property type="match status" value="1"/>
</dbReference>
<evidence type="ECO:0000313" key="13">
    <source>
        <dbReference type="Proteomes" id="UP000823561"/>
    </source>
</evidence>
<dbReference type="GO" id="GO:0000785">
    <property type="term" value="C:chromatin"/>
    <property type="evidence" value="ECO:0007669"/>
    <property type="project" value="TreeGrafter"/>
</dbReference>
<dbReference type="GO" id="GO:0008270">
    <property type="term" value="F:zinc ion binding"/>
    <property type="evidence" value="ECO:0007669"/>
    <property type="project" value="UniProtKB-KW"/>
</dbReference>
<evidence type="ECO:0000256" key="6">
    <source>
        <dbReference type="ARBA" id="ARBA00023125"/>
    </source>
</evidence>
<dbReference type="PROSITE" id="PS00028">
    <property type="entry name" value="ZINC_FINGER_C2H2_1"/>
    <property type="match status" value="3"/>
</dbReference>
<dbReference type="GO" id="GO:0031519">
    <property type="term" value="C:PcG protein complex"/>
    <property type="evidence" value="ECO:0007669"/>
    <property type="project" value="TreeGrafter"/>
</dbReference>
<keyword evidence="2" id="KW-0479">Metal-binding</keyword>
<feature type="domain" description="C2H2-type" evidence="10">
    <location>
        <begin position="362"/>
        <end position="389"/>
    </location>
</feature>
<dbReference type="SMART" id="SM00692">
    <property type="entry name" value="DM3"/>
    <property type="match status" value="1"/>
</dbReference>
<keyword evidence="4 8" id="KW-0863">Zinc-finger</keyword>
<evidence type="ECO:0000256" key="5">
    <source>
        <dbReference type="ARBA" id="ARBA00022833"/>
    </source>
</evidence>
<evidence type="ECO:0000313" key="12">
    <source>
        <dbReference type="EMBL" id="KAG5277818.1"/>
    </source>
</evidence>
<dbReference type="InterPro" id="IPR038441">
    <property type="entry name" value="THAP_Znf_sf"/>
</dbReference>
<comment type="caution">
    <text evidence="12">The sequence shown here is derived from an EMBL/GenBank/DDBJ whole genome shotgun (WGS) entry which is preliminary data.</text>
</comment>
<dbReference type="SUPFAM" id="SSF57716">
    <property type="entry name" value="Glucocorticoid receptor-like (DNA-binding domain)"/>
    <property type="match status" value="1"/>
</dbReference>
<proteinExistence type="predicted"/>
<protein>
    <submittedName>
        <fullName evidence="12">Uncharacterized protein</fullName>
    </submittedName>
</protein>
<accession>A0AAV6GRH8</accession>
<dbReference type="PROSITE" id="PS50157">
    <property type="entry name" value="ZINC_FINGER_C2H2_2"/>
    <property type="match status" value="4"/>
</dbReference>
<evidence type="ECO:0000256" key="2">
    <source>
        <dbReference type="ARBA" id="ARBA00022723"/>
    </source>
</evidence>
<keyword evidence="6 9" id="KW-0238">DNA-binding</keyword>
<dbReference type="GO" id="GO:0000978">
    <property type="term" value="F:RNA polymerase II cis-regulatory region sequence-specific DNA binding"/>
    <property type="evidence" value="ECO:0007669"/>
    <property type="project" value="TreeGrafter"/>
</dbReference>
<dbReference type="AlphaFoldDB" id="A0AAV6GRH8"/>
<dbReference type="PANTHER" id="PTHR14003:SF23">
    <property type="entry name" value="ZINC FINGER PROTEIN 143"/>
    <property type="match status" value="1"/>
</dbReference>
<organism evidence="12 13">
    <name type="scientific">Alosa alosa</name>
    <name type="common">allis shad</name>
    <dbReference type="NCBI Taxonomy" id="278164"/>
    <lineage>
        <taxon>Eukaryota</taxon>
        <taxon>Metazoa</taxon>
        <taxon>Chordata</taxon>
        <taxon>Craniata</taxon>
        <taxon>Vertebrata</taxon>
        <taxon>Euteleostomi</taxon>
        <taxon>Actinopterygii</taxon>
        <taxon>Neopterygii</taxon>
        <taxon>Teleostei</taxon>
        <taxon>Clupei</taxon>
        <taxon>Clupeiformes</taxon>
        <taxon>Clupeoidei</taxon>
        <taxon>Clupeidae</taxon>
        <taxon>Alosa</taxon>
    </lineage>
</organism>
<keyword evidence="13" id="KW-1185">Reference proteome</keyword>
<dbReference type="InterPro" id="IPR036236">
    <property type="entry name" value="Znf_C2H2_sf"/>
</dbReference>
<name>A0AAV6GRH8_9TELE</name>
<evidence type="ECO:0000259" key="10">
    <source>
        <dbReference type="PROSITE" id="PS50157"/>
    </source>
</evidence>
<dbReference type="Pfam" id="PF05485">
    <property type="entry name" value="THAP"/>
    <property type="match status" value="1"/>
</dbReference>
<dbReference type="Gene3D" id="3.30.160.60">
    <property type="entry name" value="Classic Zinc Finger"/>
    <property type="match status" value="4"/>
</dbReference>
<sequence>MARMAQTTCRRWCSVPFCTNSKQRHPYLSFHKIPRDVDRRRKWLQAIRREEGPQSKISDAVVICSQHFRRSDLFKTPSGFTRVERDAVPSIFRSESCERLGFACGHEYVGDAAATSLALDHNYARPSPAFVIGQREPWIFGSSNGTMDEMEEKPLISGCNETEMHQVDLRLIVKEEDIKEEEYGHMISCPVKDEEEEKPFAERHCKIETDDTDSNDETLQTPAEIEVEIEEDEQHDYQLESVSDHPNVTQQKIHGHNDELNLELKGGPYRFTVYRKSVTALTELEKHQQNHTTGVSQTQRTSKKAHQCARFGKSFTKVTALQRHIRTHTGEKPHKCVQCGKAFRTSTELKHHIRTHTGERPHKCLQCGKAFAQISTLKNHMLIHTGEKPHKCAQCGKAFLQMSGLKSHMIIHIGEKPHV</sequence>
<dbReference type="FunFam" id="3.30.160.60:FF:002343">
    <property type="entry name" value="Zinc finger protein 33A"/>
    <property type="match status" value="1"/>
</dbReference>
<dbReference type="Pfam" id="PF00096">
    <property type="entry name" value="zf-C2H2"/>
    <property type="match status" value="3"/>
</dbReference>
<feature type="non-terminal residue" evidence="12">
    <location>
        <position position="419"/>
    </location>
</feature>
<evidence type="ECO:0000256" key="1">
    <source>
        <dbReference type="ARBA" id="ARBA00004123"/>
    </source>
</evidence>
<dbReference type="Proteomes" id="UP000823561">
    <property type="component" value="Chromosome 7"/>
</dbReference>
<evidence type="ECO:0000259" key="11">
    <source>
        <dbReference type="PROSITE" id="PS50950"/>
    </source>
</evidence>
<keyword evidence="3" id="KW-0677">Repeat</keyword>
<gene>
    <name evidence="12" type="ORF">AALO_G00091730</name>
</gene>
<evidence type="ECO:0000256" key="3">
    <source>
        <dbReference type="ARBA" id="ARBA00022737"/>
    </source>
</evidence>
<evidence type="ECO:0000256" key="4">
    <source>
        <dbReference type="ARBA" id="ARBA00022771"/>
    </source>
</evidence>
<evidence type="ECO:0000256" key="8">
    <source>
        <dbReference type="PROSITE-ProRule" id="PRU00042"/>
    </source>
</evidence>
<dbReference type="SUPFAM" id="SSF57667">
    <property type="entry name" value="beta-beta-alpha zinc fingers"/>
    <property type="match status" value="2"/>
</dbReference>
<feature type="domain" description="C2H2-type" evidence="10">
    <location>
        <begin position="390"/>
        <end position="417"/>
    </location>
</feature>
<dbReference type="GO" id="GO:0005667">
    <property type="term" value="C:transcription regulator complex"/>
    <property type="evidence" value="ECO:0007669"/>
    <property type="project" value="TreeGrafter"/>
</dbReference>
<dbReference type="FunFam" id="3.30.160.60:FF:000624">
    <property type="entry name" value="zinc finger protein 697"/>
    <property type="match status" value="1"/>
</dbReference>
<feature type="domain" description="C2H2-type" evidence="10">
    <location>
        <begin position="306"/>
        <end position="333"/>
    </location>
</feature>
<dbReference type="InterPro" id="IPR006612">
    <property type="entry name" value="THAP_Znf"/>
</dbReference>
<dbReference type="EMBL" id="JADWDJ010000007">
    <property type="protein sequence ID" value="KAG5277818.1"/>
    <property type="molecule type" value="Genomic_DNA"/>
</dbReference>
<keyword evidence="5" id="KW-0862">Zinc</keyword>
<feature type="domain" description="C2H2-type" evidence="10">
    <location>
        <begin position="334"/>
        <end position="361"/>
    </location>
</feature>
<dbReference type="PROSITE" id="PS50950">
    <property type="entry name" value="ZF_THAP"/>
    <property type="match status" value="1"/>
</dbReference>
<comment type="subcellular location">
    <subcellularLocation>
        <location evidence="1">Nucleus</location>
    </subcellularLocation>
</comment>
<keyword evidence="7" id="KW-0539">Nucleus</keyword>
<feature type="domain" description="THAP-type" evidence="11">
    <location>
        <begin position="4"/>
        <end position="92"/>
    </location>
</feature>
<dbReference type="GO" id="GO:0000981">
    <property type="term" value="F:DNA-binding transcription factor activity, RNA polymerase II-specific"/>
    <property type="evidence" value="ECO:0007669"/>
    <property type="project" value="TreeGrafter"/>
</dbReference>
<dbReference type="InterPro" id="IPR013087">
    <property type="entry name" value="Znf_C2H2_type"/>
</dbReference>
<dbReference type="SMART" id="SM00980">
    <property type="entry name" value="THAP"/>
    <property type="match status" value="1"/>
</dbReference>
<dbReference type="PANTHER" id="PTHR14003">
    <property type="entry name" value="TRANSCRIPTIONAL REPRESSOR PROTEIN YY"/>
    <property type="match status" value="1"/>
</dbReference>
<dbReference type="Gene3D" id="6.20.210.20">
    <property type="entry name" value="THAP domain"/>
    <property type="match status" value="1"/>
</dbReference>
<evidence type="ECO:0000256" key="7">
    <source>
        <dbReference type="ARBA" id="ARBA00023242"/>
    </source>
</evidence>